<keyword evidence="4" id="KW-0548">Nucleotidyltransferase</keyword>
<feature type="domain" description="Reverse transcriptase" evidence="2">
    <location>
        <begin position="175"/>
        <end position="405"/>
    </location>
</feature>
<dbReference type="InterPro" id="IPR024937">
    <property type="entry name" value="Domain_X"/>
</dbReference>
<reference evidence="4" key="1">
    <citation type="journal article" date="2003" name="Plant Cell">
        <title>The mitochondrial genome of Chara vulgaris: insights into the mitochondrial DNA architecture of the last common ancestor of green algae and land plants.</title>
        <authorList>
            <person name="Turmel M."/>
            <person name="Otis C."/>
            <person name="Lemieux C."/>
        </authorList>
    </citation>
    <scope>NUCLEOTIDE SEQUENCE</scope>
</reference>
<evidence type="ECO:0000313" key="4">
    <source>
        <dbReference type="EMBL" id="AAP92212.1"/>
    </source>
</evidence>
<evidence type="ECO:0000259" key="3">
    <source>
        <dbReference type="Pfam" id="PF01348"/>
    </source>
</evidence>
<evidence type="ECO:0000259" key="2">
    <source>
        <dbReference type="Pfam" id="PF00078"/>
    </source>
</evidence>
<keyword evidence="4" id="KW-0496">Mitochondrion</keyword>
<dbReference type="InterPro" id="IPR043502">
    <property type="entry name" value="DNA/RNA_pol_sf"/>
</dbReference>
<geneLocation type="mitochondrion" evidence="4"/>
<dbReference type="RefSeq" id="NP_943667.1">
    <property type="nucleotide sequence ID" value="NC_005255.1"/>
</dbReference>
<sequence>MTDCVSRSAQSALIRGCLPRRTMWWINPLGLCGNRCSATGKNQIYVTTGCKQLRLQHGGPIVAGEGNQPAAKRVSQIPQTKKSLPPDKIRGGLSSSLRERKLSGRYTDLIGLLADPKFLIYCYETIKSKPGNMTPGKARSALDGLTKEWFTHLATLLQQGRFAPDKATDIVRGRFIFKIVQKAMQVILEMIYEEKFIDCSHAFQPGRGSAALTLASLHVGIKKHQTWAIEGDITNCFDSIDHNVIMQIIKKEIACEKFLALVKGSLKAGYKTNVGKVHIPGTPQALTSLCFAPLLCKVVLHELDKFVSSTLNKAKFDTETPRRRLSGEAIVRASALQTTKTGNRRTLWKTSSDPMDPGFKRLFYVRYADDFVIIITAGSRADAVEIKRLVTQFLSEELKLELNQRSTKSHNGISLLSTQIHAVKWKAQNQVSWVRREAHGKVYRRRIHPRLILRRAPIKELVERLKKYGFVRRTYKGYILPMPIRIMIPMDHADILAFYNAKTRGIFNYYSFAAPLAGLSRIIHLLWSSCGLTLSTKYKLRSLRKTVYRLGKDLKCPETGTTFYKPSNYHRSSCLR</sequence>
<dbReference type="InterPro" id="IPR000477">
    <property type="entry name" value="RT_dom"/>
</dbReference>
<dbReference type="GO" id="GO:0005739">
    <property type="term" value="C:mitochondrion"/>
    <property type="evidence" value="ECO:0007669"/>
    <property type="project" value="TreeGrafter"/>
</dbReference>
<feature type="region of interest" description="Disordered" evidence="1">
    <location>
        <begin position="64"/>
        <end position="85"/>
    </location>
</feature>
<dbReference type="SUPFAM" id="SSF56672">
    <property type="entry name" value="DNA/RNA polymerases"/>
    <property type="match status" value="1"/>
</dbReference>
<dbReference type="GeneID" id="2657030"/>
<dbReference type="PANTHER" id="PTHR33642">
    <property type="entry name" value="COX1/OXI3 INTRON 1 PROTEIN-RELATED"/>
    <property type="match status" value="1"/>
</dbReference>
<dbReference type="EMBL" id="AY267353">
    <property type="protein sequence ID" value="AAP92212.1"/>
    <property type="molecule type" value="Genomic_DNA"/>
</dbReference>
<dbReference type="GO" id="GO:0006315">
    <property type="term" value="P:homing of group II introns"/>
    <property type="evidence" value="ECO:0007669"/>
    <property type="project" value="TreeGrafter"/>
</dbReference>
<protein>
    <submittedName>
        <fullName evidence="4">Putative reverse transcriptase and intron maturase</fullName>
    </submittedName>
</protein>
<dbReference type="Pfam" id="PF00078">
    <property type="entry name" value="RVT_1"/>
    <property type="match status" value="1"/>
</dbReference>
<dbReference type="CDD" id="cd01651">
    <property type="entry name" value="RT_G2_intron"/>
    <property type="match status" value="1"/>
</dbReference>
<evidence type="ECO:0000256" key="1">
    <source>
        <dbReference type="SAM" id="MobiDB-lite"/>
    </source>
</evidence>
<keyword evidence="4" id="KW-0695">RNA-directed DNA polymerase</keyword>
<name>Q7YAJ4_CHAVU</name>
<gene>
    <name evidence="4" type="primary">orf576</name>
</gene>
<dbReference type="AlphaFoldDB" id="Q7YAJ4"/>
<organism evidence="4">
    <name type="scientific">Chara vulgaris</name>
    <name type="common">Common stonewort</name>
    <dbReference type="NCBI Taxonomy" id="55564"/>
    <lineage>
        <taxon>Eukaryota</taxon>
        <taxon>Viridiplantae</taxon>
        <taxon>Streptophyta</taxon>
        <taxon>Charophyceae</taxon>
        <taxon>Charales</taxon>
        <taxon>Characeae</taxon>
        <taxon>Chara</taxon>
    </lineage>
</organism>
<accession>Q7YAJ4</accession>
<dbReference type="GO" id="GO:0090615">
    <property type="term" value="P:mitochondrial mRNA processing"/>
    <property type="evidence" value="ECO:0007669"/>
    <property type="project" value="TreeGrafter"/>
</dbReference>
<keyword evidence="4" id="KW-0808">Transferase</keyword>
<dbReference type="PANTHER" id="PTHR33642:SF4">
    <property type="entry name" value="COX1_OXI3 INTRON 1 PROTEIN-RELATED"/>
    <property type="match status" value="1"/>
</dbReference>
<feature type="domain" description="Domain X" evidence="3">
    <location>
        <begin position="454"/>
        <end position="564"/>
    </location>
</feature>
<dbReference type="GO" id="GO:0003964">
    <property type="term" value="F:RNA-directed DNA polymerase activity"/>
    <property type="evidence" value="ECO:0007669"/>
    <property type="project" value="UniProtKB-KW"/>
</dbReference>
<dbReference type="Pfam" id="PF01348">
    <property type="entry name" value="Intron_maturas2"/>
    <property type="match status" value="1"/>
</dbReference>
<proteinExistence type="predicted"/>